<evidence type="ECO:0000313" key="2">
    <source>
        <dbReference type="Proteomes" id="UP000824120"/>
    </source>
</evidence>
<accession>A0A9J6B875</accession>
<evidence type="ECO:0000313" key="1">
    <source>
        <dbReference type="EMBL" id="KAG5632631.1"/>
    </source>
</evidence>
<dbReference type="Proteomes" id="UP000824120">
    <property type="component" value="Chromosome 1"/>
</dbReference>
<dbReference type="AlphaFoldDB" id="A0A9J6B875"/>
<name>A0A9J6B875_SOLCO</name>
<proteinExistence type="predicted"/>
<gene>
    <name evidence="1" type="ORF">H5410_004348</name>
</gene>
<organism evidence="1 2">
    <name type="scientific">Solanum commersonii</name>
    <name type="common">Commerson's wild potato</name>
    <name type="synonym">Commerson's nightshade</name>
    <dbReference type="NCBI Taxonomy" id="4109"/>
    <lineage>
        <taxon>Eukaryota</taxon>
        <taxon>Viridiplantae</taxon>
        <taxon>Streptophyta</taxon>
        <taxon>Embryophyta</taxon>
        <taxon>Tracheophyta</taxon>
        <taxon>Spermatophyta</taxon>
        <taxon>Magnoliopsida</taxon>
        <taxon>eudicotyledons</taxon>
        <taxon>Gunneridae</taxon>
        <taxon>Pentapetalae</taxon>
        <taxon>asterids</taxon>
        <taxon>lamiids</taxon>
        <taxon>Solanales</taxon>
        <taxon>Solanaceae</taxon>
        <taxon>Solanoideae</taxon>
        <taxon>Solaneae</taxon>
        <taxon>Solanum</taxon>
    </lineage>
</organism>
<comment type="caution">
    <text evidence="1">The sequence shown here is derived from an EMBL/GenBank/DDBJ whole genome shotgun (WGS) entry which is preliminary data.</text>
</comment>
<dbReference type="EMBL" id="JACXVP010000001">
    <property type="protein sequence ID" value="KAG5632631.1"/>
    <property type="molecule type" value="Genomic_DNA"/>
</dbReference>
<protein>
    <submittedName>
        <fullName evidence="1">Uncharacterized protein</fullName>
    </submittedName>
</protein>
<reference evidence="1 2" key="1">
    <citation type="submission" date="2020-09" db="EMBL/GenBank/DDBJ databases">
        <title>De no assembly of potato wild relative species, Solanum commersonii.</title>
        <authorList>
            <person name="Cho K."/>
        </authorList>
    </citation>
    <scope>NUCLEOTIDE SEQUENCE [LARGE SCALE GENOMIC DNA]</scope>
    <source>
        <strain evidence="1">LZ3.2</strain>
        <tissue evidence="1">Leaf</tissue>
    </source>
</reference>
<keyword evidence="2" id="KW-1185">Reference proteome</keyword>
<sequence>MSFLFFPFDSVLIVVYCSDRNFEFKLNFIETEAEWEKKTLLPSFNRTIPLTDAHSHSDLASLLSTFQSSIHFTLYIS</sequence>